<dbReference type="AGR" id="ZFIN:ZDB-GENE-140820-1"/>
<reference evidence="8" key="11">
    <citation type="submission" date="2025-04" db="UniProtKB">
        <authorList>
            <consortium name="RefSeq"/>
        </authorList>
    </citation>
    <scope>IDENTIFICATION</scope>
    <source>
        <strain evidence="8">Tuebingen</strain>
    </source>
</reference>
<dbReference type="ZFIN" id="ZDB-GENE-140820-1">
    <property type="gene designation" value="mhc1uma"/>
</dbReference>
<evidence type="ECO:0000256" key="3">
    <source>
        <dbReference type="SAM" id="SignalP"/>
    </source>
</evidence>
<accession>A0A0S1RUM5</accession>
<dbReference type="GO" id="GO:0009897">
    <property type="term" value="C:external side of plasma membrane"/>
    <property type="evidence" value="ECO:0000318"/>
    <property type="project" value="GO_Central"/>
</dbReference>
<dbReference type="OMA" id="KLECVAW"/>
<dbReference type="ExpressionAtlas" id="E7FAH6">
    <property type="expression patterns" value="baseline"/>
</dbReference>
<dbReference type="InterPro" id="IPR003597">
    <property type="entry name" value="Ig_C1-set"/>
</dbReference>
<organism evidence="5">
    <name type="scientific">Danio rerio</name>
    <name type="common">Zebrafish</name>
    <name type="synonym">Brachydanio rerio</name>
    <dbReference type="NCBI Taxonomy" id="7955"/>
    <lineage>
        <taxon>Eukaryota</taxon>
        <taxon>Metazoa</taxon>
        <taxon>Chordata</taxon>
        <taxon>Craniata</taxon>
        <taxon>Vertebrata</taxon>
        <taxon>Euteleostomi</taxon>
        <taxon>Actinopterygii</taxon>
        <taxon>Neopterygii</taxon>
        <taxon>Teleostei</taxon>
        <taxon>Ostariophysi</taxon>
        <taxon>Cypriniformes</taxon>
        <taxon>Danionidae</taxon>
        <taxon>Danioninae</taxon>
        <taxon>Danio</taxon>
    </lineage>
</organism>
<reference evidence="8" key="6">
    <citation type="journal article" date="2016" name="Nat. Genet.">
        <title>The spotted gar genome illuminates vertebrate evolution and facilitates human-teleost comparisons.</title>
        <authorList>
            <person name="Braasch I."/>
            <person name="Gehrke A.R."/>
            <person name="Smith J.J."/>
            <person name="Kawasaki K."/>
            <person name="Manousaki T."/>
            <person name="Pasquier J."/>
            <person name="Amores A."/>
            <person name="Desvignes T."/>
            <person name="Batzel P."/>
            <person name="Catchen J."/>
            <person name="Berlin A.M."/>
            <person name="Campbell M.S."/>
            <person name="Barrell D."/>
            <person name="Martin K.J."/>
            <person name="Mulley J.F."/>
            <person name="Ravi V."/>
            <person name="Lee A.P."/>
            <person name="Nakamura T."/>
            <person name="Chalopin D."/>
            <person name="Fan S."/>
            <person name="Wcisel D."/>
            <person name="Canestro C."/>
            <person name="Sydes J."/>
            <person name="Beaudry F.E."/>
            <person name="Sun Y."/>
            <person name="Hertel J."/>
            <person name="Beam M.J."/>
            <person name="Fasold M."/>
            <person name="Ishiyama M."/>
            <person name="Johnson J."/>
            <person name="Kehr S."/>
            <person name="Lara M."/>
            <person name="Letaw J.H."/>
            <person name="Litman G.W."/>
            <person name="Litman R.T."/>
            <person name="Mikami M."/>
            <person name="Ota T."/>
            <person name="Saha N.R."/>
            <person name="Williams L."/>
            <person name="Stadler P.F."/>
            <person name="Wang H."/>
            <person name="Taylor J.S."/>
            <person name="Fontenot Q."/>
            <person name="Ferrara A."/>
            <person name="Searle S.M."/>
            <person name="Aken B."/>
            <person name="Yandell M."/>
            <person name="Schneider I."/>
            <person name="Yoder J.A."/>
            <person name="Volff J.N."/>
            <person name="Meyer A."/>
            <person name="Amemiya C.T."/>
            <person name="Venkatesh B."/>
            <person name="Holland P.W."/>
            <person name="Guiguen Y."/>
            <person name="Bobe J."/>
            <person name="Shubin N.H."/>
            <person name="Di Palma F."/>
            <person name="Alfoldi J."/>
            <person name="Lindblad-Toh K."/>
            <person name="Postlethwait J.H."/>
        </authorList>
    </citation>
    <scope>NUCLEOTIDE SEQUENCE</scope>
    <source>
        <strain evidence="8">Tuebingen</strain>
    </source>
</reference>
<gene>
    <name evidence="5 6 8 9" type="primary">mhc1uma</name>
</gene>
<keyword evidence="3 8" id="KW-0732">Signal</keyword>
<reference evidence="8" key="9">
    <citation type="journal article" date="2019" name="Dev. Comp. Immunol.">
        <title>The negative regulation of piscine CD44c in viral and bacterial infection.</title>
        <authorList>
            <person name="Cao L."/>
            <person name="Wu X.M."/>
            <person name="Nie P."/>
            <person name="Chang M.X."/>
        </authorList>
    </citation>
    <scope>NUCLEOTIDE SEQUENCE</scope>
    <source>
        <strain evidence="8">Tuebingen</strain>
    </source>
</reference>
<dbReference type="InterPro" id="IPR036179">
    <property type="entry name" value="Ig-like_dom_sf"/>
</dbReference>
<dbReference type="AlphaFoldDB" id="E7FAH6"/>
<dbReference type="OrthoDB" id="8936120at2759"/>
<dbReference type="GO" id="GO:0006955">
    <property type="term" value="P:immune response"/>
    <property type="evidence" value="ECO:0000318"/>
    <property type="project" value="GO_Central"/>
</dbReference>
<protein>
    <submittedName>
        <fullName evidence="5">MHC class I antigen transcript variant 1</fullName>
    </submittedName>
    <submittedName>
        <fullName evidence="6 8">Major histocompatibility complex class I UMA</fullName>
    </submittedName>
</protein>
<dbReference type="InterPro" id="IPR050208">
    <property type="entry name" value="MHC_class-I_related"/>
</dbReference>
<dbReference type="PaxDb" id="7955-ENSDARP00000057223"/>
<sequence>MSIMKFIIFFFNLPFVYSELHTFVVTYTAMGNQTFFAAATLDGQQIGHYDKNTKTLVPKQDWNEQIKSKTPWKVDTLIETVQRTYNNNMHDLIEQFPQSNGAHTYQGRHGCSWEDKTNYHDEFHDYAYDGDDFITLDVKKIKYRASVSKAKYIVKKWNNDREQNKTLKEYYKLGCIYWLIEFLVFTKNAFGGTAPKMFLLQKSPNSDVKCHVTGFYSNNIVILWMKNGQEVSNSALLKSGEILPNEDGTFQRTVTLRVSLQYWRKEQYTCVVRYMEKTIRRNLTEEEIKSNYSEMSITASDSSTSILVPIIVVVLVVSLILWWMSCHQNCRLGQCFHLENAN</sequence>
<dbReference type="KEGG" id="dre:101883648"/>
<dbReference type="EMBL" id="KR086346">
    <property type="protein sequence ID" value="ALL98463.1"/>
    <property type="molecule type" value="mRNA"/>
</dbReference>
<keyword evidence="7" id="KW-1185">Reference proteome</keyword>
<reference evidence="8" key="7">
    <citation type="journal article" date="2017" name="Dev. Comp. Immunol.">
        <title>Role of zebrafish NLRC5 in antiviral response and transcriptional regulation of MHC related genes.</title>
        <authorList>
            <person name="Wu X.M."/>
            <person name="Hu Y.W."/>
            <person name="Xue N.N."/>
            <person name="Ren S.S."/>
            <person name="Chen S.N."/>
            <person name="Nie P."/>
            <person name="Chang M.X."/>
        </authorList>
    </citation>
    <scope>NUCLEOTIDE SEQUENCE</scope>
    <source>
        <strain evidence="8">Tuebingen</strain>
    </source>
</reference>
<evidence type="ECO:0000256" key="2">
    <source>
        <dbReference type="SAM" id="Phobius"/>
    </source>
</evidence>
<reference evidence="5 8" key="4">
    <citation type="journal article" date="2015" name="Immunogenetics">
        <title>A nonclassical MHC class I U lineage locus in zebrafish with a null haplotypic variant.</title>
        <authorList>
            <person name="Dirscherl H."/>
            <person name="Yoder J.A."/>
        </authorList>
    </citation>
    <scope>NUCLEOTIDE SEQUENCE</scope>
    <source>
        <strain evidence="8">Tuebingen</strain>
    </source>
</reference>
<evidence type="ECO:0000313" key="5">
    <source>
        <dbReference type="EMBL" id="ALL98463.1"/>
    </source>
</evidence>
<dbReference type="SUPFAM" id="SSF48726">
    <property type="entry name" value="Immunoglobulin"/>
    <property type="match status" value="1"/>
</dbReference>
<reference evidence="6" key="1">
    <citation type="submission" date="2011-06" db="UniProtKB">
        <authorList>
            <consortium name="Ensembl"/>
        </authorList>
    </citation>
    <scope>IDENTIFICATION</scope>
    <source>
        <strain evidence="6">Tuebingen</strain>
    </source>
</reference>
<dbReference type="PANTHER" id="PTHR16675:SF237">
    <property type="entry name" value="MHC CLASS I ANTIGEN TRANSCRIPT VARIANT 1-RELATED"/>
    <property type="match status" value="1"/>
</dbReference>
<dbReference type="HOGENOM" id="CLU_047501_0_0_1"/>
<reference evidence="6 7" key="2">
    <citation type="journal article" date="2013" name="Nature">
        <title>The zebrafish reference genome sequence and its relationship to the human genome.</title>
        <authorList>
            <consortium name="Genome Reference Consortium Zebrafish"/>
            <person name="Howe K."/>
            <person name="Clark M.D."/>
            <person name="Torroja C.F."/>
            <person name="Torrance J."/>
            <person name="Berthelot C."/>
            <person name="Muffato M."/>
            <person name="Collins J.E."/>
            <person name="Humphray S."/>
            <person name="McLaren K."/>
            <person name="Matthews L."/>
            <person name="McLaren S."/>
            <person name="Sealy I."/>
            <person name="Caccamo M."/>
            <person name="Churcher C."/>
            <person name="Scott C."/>
            <person name="Barrett J.C."/>
            <person name="Koch R."/>
            <person name="Rauch G.J."/>
            <person name="White S."/>
            <person name="Chow W."/>
            <person name="Kilian B."/>
            <person name="Quintais L.T."/>
            <person name="Guerra-Assuncao J.A."/>
            <person name="Zhou Y."/>
            <person name="Gu Y."/>
            <person name="Yen J."/>
            <person name="Vogel J.H."/>
            <person name="Eyre T."/>
            <person name="Redmond S."/>
            <person name="Banerjee R."/>
            <person name="Chi J."/>
            <person name="Fu B."/>
            <person name="Langley E."/>
            <person name="Maguire S.F."/>
            <person name="Laird G.K."/>
            <person name="Lloyd D."/>
            <person name="Kenyon E."/>
            <person name="Donaldson S."/>
            <person name="Sehra H."/>
            <person name="Almeida-King J."/>
            <person name="Loveland J."/>
            <person name="Trevanion S."/>
            <person name="Jones M."/>
            <person name="Quail M."/>
            <person name="Willey D."/>
            <person name="Hunt A."/>
            <person name="Burton J."/>
            <person name="Sims S."/>
            <person name="McLay K."/>
            <person name="Plumb B."/>
            <person name="Davis J."/>
            <person name="Clee C."/>
            <person name="Oliver K."/>
            <person name="Clark R."/>
            <person name="Riddle C."/>
            <person name="Elliot D."/>
            <person name="Eliott D."/>
            <person name="Threadgold G."/>
            <person name="Harden G."/>
            <person name="Ware D."/>
            <person name="Begum S."/>
            <person name="Mortimore B."/>
            <person name="Mortimer B."/>
            <person name="Kerry G."/>
            <person name="Heath P."/>
            <person name="Phillimore B."/>
            <person name="Tracey A."/>
            <person name="Corby N."/>
            <person name="Dunn M."/>
            <person name="Johnson C."/>
            <person name="Wood J."/>
            <person name="Clark S."/>
            <person name="Pelan S."/>
            <person name="Griffiths G."/>
            <person name="Smith M."/>
            <person name="Glithero R."/>
            <person name="Howden P."/>
            <person name="Barker N."/>
            <person name="Lloyd C."/>
            <person name="Stevens C."/>
            <person name="Harley J."/>
            <person name="Holt K."/>
            <person name="Panagiotidis G."/>
            <person name="Lovell J."/>
            <person name="Beasley H."/>
            <person name="Henderson C."/>
            <person name="Gordon D."/>
            <person name="Auger K."/>
            <person name="Wright D."/>
            <person name="Collins J."/>
            <person name="Raisen C."/>
            <person name="Dyer L."/>
            <person name="Leung K."/>
            <person name="Robertson L."/>
            <person name="Ambridge K."/>
            <person name="Leongamornlert D."/>
            <person name="McGuire S."/>
            <person name="Gilderthorp R."/>
            <person name="Griffiths C."/>
            <person name="Manthravadi D."/>
            <person name="Nichol S."/>
            <person name="Barker G."/>
            <person name="Whitehead S."/>
            <person name="Kay M."/>
            <person name="Brown J."/>
            <person name="Murnane C."/>
            <person name="Gray E."/>
            <person name="Humphries M."/>
            <person name="Sycamore N."/>
            <person name="Barker D."/>
            <person name="Saunders D."/>
            <person name="Wallis J."/>
            <person name="Babbage A."/>
            <person name="Hammond S."/>
            <person name="Mashreghi-Mohammadi M."/>
            <person name="Barr L."/>
            <person name="Martin S."/>
            <person name="Wray P."/>
            <person name="Ellington A."/>
            <person name="Matthews N."/>
            <person name="Ellwood M."/>
            <person name="Woodmansey R."/>
            <person name="Clark G."/>
            <person name="Cooper J."/>
            <person name="Cooper J."/>
            <person name="Tromans A."/>
            <person name="Grafham D."/>
            <person name="Skuce C."/>
            <person name="Pandian R."/>
            <person name="Andrews R."/>
            <person name="Harrison E."/>
            <person name="Kimberley A."/>
            <person name="Garnett J."/>
            <person name="Fosker N."/>
            <person name="Hall R."/>
            <person name="Garner P."/>
            <person name="Kelly D."/>
            <person name="Bird C."/>
            <person name="Palmer S."/>
            <person name="Gehring I."/>
            <person name="Berger A."/>
            <person name="Dooley C.M."/>
            <person name="Ersan-Urun Z."/>
            <person name="Eser C."/>
            <person name="Geiger H."/>
            <person name="Geisler M."/>
            <person name="Karotki L."/>
            <person name="Kirn A."/>
            <person name="Konantz J."/>
            <person name="Konantz M."/>
            <person name="Oberlander M."/>
            <person name="Rudolph-Geiger S."/>
            <person name="Teucke M."/>
            <person name="Lanz C."/>
            <person name="Raddatz G."/>
            <person name="Osoegawa K."/>
            <person name="Zhu B."/>
            <person name="Rapp A."/>
            <person name="Widaa S."/>
            <person name="Langford C."/>
            <person name="Yang F."/>
            <person name="Schuster S.C."/>
            <person name="Carter N.P."/>
            <person name="Harrow J."/>
            <person name="Ning Z."/>
            <person name="Herrero J."/>
            <person name="Searle S.M."/>
            <person name="Enright A."/>
            <person name="Geisler R."/>
            <person name="Plasterk R.H."/>
            <person name="Lee C."/>
            <person name="Westerfield M."/>
            <person name="de Jong P.J."/>
            <person name="Zon L.I."/>
            <person name="Postlethwait J.H."/>
            <person name="Nusslein-Volhard C."/>
            <person name="Hubbard T.J."/>
            <person name="Roest Crollius H."/>
            <person name="Rogers J."/>
            <person name="Stemple D.L."/>
        </authorList>
    </citation>
    <scope>NUCLEOTIDE SEQUENCE [LARGE SCALE GENOMIC DNA]</scope>
    <source>
        <strain evidence="6 7">Tuebingen</strain>
    </source>
</reference>
<dbReference type="Pfam" id="PF00129">
    <property type="entry name" value="MHC_I"/>
    <property type="match status" value="1"/>
</dbReference>
<dbReference type="STRING" id="7955.ENSDARP00000057223"/>
<dbReference type="PANTHER" id="PTHR16675">
    <property type="entry name" value="MHC CLASS I-RELATED"/>
    <property type="match status" value="1"/>
</dbReference>
<evidence type="ECO:0000259" key="4">
    <source>
        <dbReference type="PROSITE" id="PS50835"/>
    </source>
</evidence>
<evidence type="ECO:0000313" key="8">
    <source>
        <dbReference type="RefSeq" id="NP_001373772.1"/>
    </source>
</evidence>
<dbReference type="CTD" id="101883648"/>
<dbReference type="Gene3D" id="3.30.500.10">
    <property type="entry name" value="MHC class I-like antigen recognition-like"/>
    <property type="match status" value="1"/>
</dbReference>
<dbReference type="Proteomes" id="UP000000437">
    <property type="component" value="Chromosome 22"/>
</dbReference>
<dbReference type="Ensembl" id="ENSDART00000057224.8">
    <property type="protein sequence ID" value="ENSDARP00000057223.5"/>
    <property type="gene ID" value="ENSDARG00000039164.8"/>
</dbReference>
<dbReference type="GO" id="GO:0005615">
    <property type="term" value="C:extracellular space"/>
    <property type="evidence" value="ECO:0000318"/>
    <property type="project" value="GO_Central"/>
</dbReference>
<dbReference type="RefSeq" id="NP_001373772.1">
    <property type="nucleotide sequence ID" value="NM_001386843.1"/>
</dbReference>
<accession>E7FAH6</accession>
<keyword evidence="2" id="KW-0472">Membrane</keyword>
<dbReference type="SMR" id="E7FAH6"/>
<feature type="chain" id="PRO_5043058448" evidence="3 8">
    <location>
        <begin position="19"/>
        <end position="342"/>
    </location>
</feature>
<keyword evidence="2" id="KW-0812">Transmembrane</keyword>
<keyword evidence="2" id="KW-1133">Transmembrane helix</keyword>
<dbReference type="InterPro" id="IPR037055">
    <property type="entry name" value="MHC_I-like_Ag-recog_sf"/>
</dbReference>
<dbReference type="Reactome" id="R-DRE-917977">
    <property type="pathway name" value="Transferrin endocytosis and recycling"/>
</dbReference>
<feature type="signal peptide" evidence="3">
    <location>
        <begin position="1"/>
        <end position="18"/>
    </location>
</feature>
<reference evidence="8" key="10">
    <citation type="journal article" date="2021" name="Dev. Comp. Immunol.">
        <title>Characterization of novel zebrafish MHC class I U lineage genes and their haplotype.</title>
        <authorList>
            <person name="Honjo Y."/>
            <person name="Takano K."/>
            <person name="Ichinohe T."/>
        </authorList>
    </citation>
    <scope>NUCLEOTIDE SEQUENCE</scope>
    <source>
        <strain evidence="8">Tuebingen</strain>
    </source>
</reference>
<evidence type="ECO:0000313" key="9">
    <source>
        <dbReference type="ZFIN" id="ZDB-GENE-140820-1"/>
    </source>
</evidence>
<evidence type="ECO:0000256" key="1">
    <source>
        <dbReference type="ARBA" id="ARBA00023180"/>
    </source>
</evidence>
<keyword evidence="1" id="KW-0325">Glycoprotein</keyword>
<dbReference type="Reactome" id="R-DRE-1236977">
    <property type="pathway name" value="Endosomal/Vacuolar pathway"/>
</dbReference>
<dbReference type="Gene3D" id="2.60.40.10">
    <property type="entry name" value="Immunoglobulins"/>
    <property type="match status" value="1"/>
</dbReference>
<dbReference type="GeneTree" id="ENSGT01120000271828"/>
<dbReference type="InterPro" id="IPR011162">
    <property type="entry name" value="MHC_I/II-like_Ag-recog"/>
</dbReference>
<dbReference type="SUPFAM" id="SSF54452">
    <property type="entry name" value="MHC antigen-recognition domain"/>
    <property type="match status" value="1"/>
</dbReference>
<proteinExistence type="evidence at transcript level"/>
<name>E7FAH6_DANRE</name>
<evidence type="ECO:0000313" key="6">
    <source>
        <dbReference type="Ensembl" id="ENSDARP00000057223"/>
    </source>
</evidence>
<dbReference type="Pfam" id="PF07654">
    <property type="entry name" value="C1-set"/>
    <property type="match status" value="1"/>
</dbReference>
<dbReference type="SMART" id="SM00407">
    <property type="entry name" value="IGc1"/>
    <property type="match status" value="1"/>
</dbReference>
<reference evidence="8" key="5">
    <citation type="journal article" date="2015" name="Nat. Commun.">
        <title>RFX transcription factors are essential for hearing in mice.</title>
        <authorList>
            <person name="Elkon R."/>
            <person name="Milon B."/>
            <person name="Morrison L."/>
            <person name="Shah M."/>
            <person name="Vijayakumar S."/>
            <person name="Racherla M."/>
            <person name="Leitch C.C."/>
            <person name="Silipino L."/>
            <person name="Hadi S."/>
            <person name="Weiss-Gayet M."/>
            <person name="Barras E."/>
            <person name="Schmid C.D."/>
            <person name="Ait-Lounis A."/>
            <person name="Barnes A."/>
            <person name="Song Y."/>
            <person name="Eisenman D.J."/>
            <person name="Eliyahu E."/>
            <person name="Frolenkov G.I."/>
            <person name="Strome S.E."/>
            <person name="Durand B."/>
            <person name="Zaghloul N.A."/>
            <person name="Jones S.M."/>
            <person name="Reith W."/>
            <person name="Hertzano R."/>
        </authorList>
    </citation>
    <scope>NUCLEOTIDE SEQUENCE</scope>
    <source>
        <strain evidence="8">Tuebingen</strain>
    </source>
</reference>
<dbReference type="PROSITE" id="PS50835">
    <property type="entry name" value="IG_LIKE"/>
    <property type="match status" value="1"/>
</dbReference>
<reference evidence="8" key="3">
    <citation type="journal article" date="2014" name="Dev. Comp. Immunol.">
        <title>The MHC class I genes of zebrafish.</title>
        <authorList>
            <person name="Dirscherl H."/>
            <person name="McConnell S.C."/>
            <person name="Yoder J.A."/>
            <person name="de Jong J.L."/>
        </authorList>
    </citation>
    <scope>NUCLEOTIDE SEQUENCE</scope>
    <source>
        <strain evidence="8">Tuebingen</strain>
    </source>
</reference>
<dbReference type="InterPro" id="IPR013783">
    <property type="entry name" value="Ig-like_fold"/>
</dbReference>
<evidence type="ECO:0000313" key="7">
    <source>
        <dbReference type="Proteomes" id="UP000000437"/>
    </source>
</evidence>
<dbReference type="FunFam" id="2.60.40.10:FF:002146">
    <property type="entry name" value="Major histocompatibility complex class I UKA"/>
    <property type="match status" value="1"/>
</dbReference>
<dbReference type="InterPro" id="IPR011161">
    <property type="entry name" value="MHC_I-like_Ag-recog"/>
</dbReference>
<dbReference type="EMBL" id="FO904903">
    <property type="status" value="NOT_ANNOTATED_CDS"/>
    <property type="molecule type" value="Genomic_DNA"/>
</dbReference>
<dbReference type="Reactome" id="R-DRE-1236974">
    <property type="pathway name" value="ER-Phagosome pathway"/>
</dbReference>
<feature type="domain" description="Ig-like" evidence="4">
    <location>
        <begin position="195"/>
        <end position="280"/>
    </location>
</feature>
<reference evidence="8" key="8">
    <citation type="journal article" date="2017" name="Sci. Rep.">
        <title>NOD1 deficiency impairs CD44a/Lck as well as PI3K/Akt pathway.</title>
        <authorList>
            <person name="Hu Y.W."/>
            <person name="Wu X.M."/>
            <person name="Ren S.S."/>
            <person name="Cao L."/>
            <person name="Nie P."/>
            <person name="Chang M.X."/>
        </authorList>
    </citation>
    <scope>NUCLEOTIDE SEQUENCE</scope>
    <source>
        <strain evidence="8">Tuebingen</strain>
    </source>
</reference>
<feature type="transmembrane region" description="Helical" evidence="2">
    <location>
        <begin position="306"/>
        <end position="324"/>
    </location>
</feature>
<dbReference type="Reactome" id="R-DRE-983170">
    <property type="pathway name" value="Antigen Presentation: Folding, assembly and peptide loading of class I MHC"/>
</dbReference>
<dbReference type="eggNOG" id="ENOG502RQEK">
    <property type="taxonomic scope" value="Eukaryota"/>
</dbReference>
<dbReference type="InterPro" id="IPR007110">
    <property type="entry name" value="Ig-like_dom"/>
</dbReference>
<dbReference type="Reactome" id="R-DRE-6798695">
    <property type="pathway name" value="Neutrophil degranulation"/>
</dbReference>
<dbReference type="GeneID" id="101883648"/>
<dbReference type="Bgee" id="ENSDARG00000039164">
    <property type="expression patterns" value="Expressed in pharyngeal gill and 3 other cell types or tissues"/>
</dbReference>